<proteinExistence type="predicted"/>
<organism evidence="1 2">
    <name type="scientific">Meloidogyne enterolobii</name>
    <name type="common">Root-knot nematode worm</name>
    <name type="synonym">Meloidogyne mayaguensis</name>
    <dbReference type="NCBI Taxonomy" id="390850"/>
    <lineage>
        <taxon>Eukaryota</taxon>
        <taxon>Metazoa</taxon>
        <taxon>Ecdysozoa</taxon>
        <taxon>Nematoda</taxon>
        <taxon>Chromadorea</taxon>
        <taxon>Rhabditida</taxon>
        <taxon>Tylenchina</taxon>
        <taxon>Tylenchomorpha</taxon>
        <taxon>Tylenchoidea</taxon>
        <taxon>Meloidogynidae</taxon>
        <taxon>Meloidogyninae</taxon>
        <taxon>Meloidogyne</taxon>
    </lineage>
</organism>
<dbReference type="EMBL" id="CAVMJV010000007">
    <property type="protein sequence ID" value="CAK5034298.1"/>
    <property type="molecule type" value="Genomic_DNA"/>
</dbReference>
<name>A0ACB0Y7F5_MELEN</name>
<evidence type="ECO:0000313" key="2">
    <source>
        <dbReference type="Proteomes" id="UP001497535"/>
    </source>
</evidence>
<dbReference type="Proteomes" id="UP001497535">
    <property type="component" value="Unassembled WGS sequence"/>
</dbReference>
<keyword evidence="2" id="KW-1185">Reference proteome</keyword>
<gene>
    <name evidence="1" type="ORF">MENTE1834_LOCUS8400</name>
</gene>
<sequence>MSSLYNYGSLNFELKAQETSTIEELTEKNNELKGITEKTYYEFLKQKFLIDEDFQATPKEKLRIGEKFA</sequence>
<evidence type="ECO:0000313" key="1">
    <source>
        <dbReference type="EMBL" id="CAK5034298.1"/>
    </source>
</evidence>
<comment type="caution">
    <text evidence="1">The sequence shown here is derived from an EMBL/GenBank/DDBJ whole genome shotgun (WGS) entry which is preliminary data.</text>
</comment>
<protein>
    <submittedName>
        <fullName evidence="1">Uncharacterized protein</fullName>
    </submittedName>
</protein>
<reference evidence="1" key="1">
    <citation type="submission" date="2023-11" db="EMBL/GenBank/DDBJ databases">
        <authorList>
            <person name="Poullet M."/>
        </authorList>
    </citation>
    <scope>NUCLEOTIDE SEQUENCE</scope>
    <source>
        <strain evidence="1">E1834</strain>
    </source>
</reference>
<accession>A0ACB0Y7F5</accession>